<accession>A0A1N7S318</accession>
<sequence>MKLPASMHERAVKRRRHLTRVLRREATQTRLWIKSKFGRIFAQDNQFASTLIDELYKPPVEELDWLPEIQPNNFQFG</sequence>
<organism evidence="1 2">
    <name type="scientific">Paraburkholderia piptadeniae</name>
    <dbReference type="NCBI Taxonomy" id="1701573"/>
    <lineage>
        <taxon>Bacteria</taxon>
        <taxon>Pseudomonadati</taxon>
        <taxon>Pseudomonadota</taxon>
        <taxon>Betaproteobacteria</taxon>
        <taxon>Burkholderiales</taxon>
        <taxon>Burkholderiaceae</taxon>
        <taxon>Paraburkholderia</taxon>
    </lineage>
</organism>
<reference evidence="1" key="1">
    <citation type="submission" date="2016-12" db="EMBL/GenBank/DDBJ databases">
        <authorList>
            <person name="Moulin L."/>
        </authorList>
    </citation>
    <scope>NUCLEOTIDE SEQUENCE [LARGE SCALE GENOMIC DNA]</scope>
    <source>
        <strain evidence="1">STM 7183</strain>
    </source>
</reference>
<keyword evidence="2" id="KW-1185">Reference proteome</keyword>
<protein>
    <submittedName>
        <fullName evidence="1">Uncharacterized protein</fullName>
    </submittedName>
</protein>
<gene>
    <name evidence="1" type="ORF">BN2476_300129</name>
</gene>
<dbReference type="Proteomes" id="UP000195569">
    <property type="component" value="Unassembled WGS sequence"/>
</dbReference>
<dbReference type="EMBL" id="CYGY02000030">
    <property type="protein sequence ID" value="SIT41688.1"/>
    <property type="molecule type" value="Genomic_DNA"/>
</dbReference>
<evidence type="ECO:0000313" key="1">
    <source>
        <dbReference type="EMBL" id="SIT41688.1"/>
    </source>
</evidence>
<dbReference type="AlphaFoldDB" id="A0A1N7S318"/>
<name>A0A1N7S318_9BURK</name>
<evidence type="ECO:0000313" key="2">
    <source>
        <dbReference type="Proteomes" id="UP000195569"/>
    </source>
</evidence>
<comment type="caution">
    <text evidence="1">The sequence shown here is derived from an EMBL/GenBank/DDBJ whole genome shotgun (WGS) entry which is preliminary data.</text>
</comment>
<proteinExistence type="predicted"/>